<feature type="region of interest" description="Disordered" evidence="1">
    <location>
        <begin position="475"/>
        <end position="507"/>
    </location>
</feature>
<keyword evidence="3" id="KW-1185">Reference proteome</keyword>
<reference evidence="2 3" key="1">
    <citation type="submission" date="2024-04" db="EMBL/GenBank/DDBJ databases">
        <title>Novel species of the genus Ideonella isolated from streams.</title>
        <authorList>
            <person name="Lu H."/>
        </authorList>
    </citation>
    <scope>NUCLEOTIDE SEQUENCE [LARGE SCALE GENOMIC DNA]</scope>
    <source>
        <strain evidence="2 3">BYS139W</strain>
    </source>
</reference>
<accession>A0ABU9BB79</accession>
<name>A0ABU9BB79_9BURK</name>
<comment type="caution">
    <text evidence="2">The sequence shown here is derived from an EMBL/GenBank/DDBJ whole genome shotgun (WGS) entry which is preliminary data.</text>
</comment>
<dbReference type="EMBL" id="JBBUTF010000007">
    <property type="protein sequence ID" value="MEK8026252.1"/>
    <property type="molecule type" value="Genomic_DNA"/>
</dbReference>
<feature type="compositionally biased region" description="Low complexity" evidence="1">
    <location>
        <begin position="299"/>
        <end position="319"/>
    </location>
</feature>
<evidence type="ECO:0000256" key="1">
    <source>
        <dbReference type="SAM" id="MobiDB-lite"/>
    </source>
</evidence>
<proteinExistence type="predicted"/>
<evidence type="ECO:0000313" key="3">
    <source>
        <dbReference type="Proteomes" id="UP001368500"/>
    </source>
</evidence>
<sequence length="507" mass="50732">MSADWLNALSADWVAALSLSALAQLSRLTCAGLAPDFVRALSPLQLAALFHVEALSPAAVAVLTPAQVSALPQTGRWLDADWINALDDAALAAMTPDQLGDLGACTLAGLSPRVLRLMSAEQRLALPGAAAIGGAMVEEPVAGAPAALAATPDHREADAAAVETTAARVPPADVDGAVASVPVPASVPASASASAFTGIPVLTDETSLTLPEARDAPVEAVAPAAPPGADLAEEDWLAAGLECLDGPVPVAVDGCASGAAVAVEDQAVEATVAHIVERTMEPTAEPTVAQVAVALAPASASAGPPDGSSVDPSDDAPVAWGPVILDPRLRPRAPHAGRNERSAATRARPPGRLPVISRSMAARWRALVSPARPGLRIARVGLAAGRRLDAWLGSAAWADPPLAERRGDAIAMAGPWSASASVLSWSGPETVGPGGLAPPGHGLSWRPLAGIGQPVVRAGGPPGQGGWCLMACGPERTPPPAARAAGATDPGRQAVPSTMRSTPGPGP</sequence>
<dbReference type="Proteomes" id="UP001368500">
    <property type="component" value="Unassembled WGS sequence"/>
</dbReference>
<dbReference type="RefSeq" id="WP_341374031.1">
    <property type="nucleotide sequence ID" value="NZ_JBBUTF010000007.1"/>
</dbReference>
<evidence type="ECO:0000313" key="2">
    <source>
        <dbReference type="EMBL" id="MEK8026252.1"/>
    </source>
</evidence>
<gene>
    <name evidence="2" type="ORF">AACH11_09810</name>
</gene>
<protein>
    <submittedName>
        <fullName evidence="2">Uncharacterized protein</fullName>
    </submittedName>
</protein>
<feature type="region of interest" description="Disordered" evidence="1">
    <location>
        <begin position="299"/>
        <end position="351"/>
    </location>
</feature>
<feature type="compositionally biased region" description="Low complexity" evidence="1">
    <location>
        <begin position="482"/>
        <end position="492"/>
    </location>
</feature>
<organism evidence="2 3">
    <name type="scientific">Pseudaquabacterium rugosum</name>
    <dbReference type="NCBI Taxonomy" id="2984194"/>
    <lineage>
        <taxon>Bacteria</taxon>
        <taxon>Pseudomonadati</taxon>
        <taxon>Pseudomonadota</taxon>
        <taxon>Betaproteobacteria</taxon>
        <taxon>Burkholderiales</taxon>
        <taxon>Sphaerotilaceae</taxon>
        <taxon>Pseudaquabacterium</taxon>
    </lineage>
</organism>